<protein>
    <submittedName>
        <fullName evidence="2">11641_t:CDS:1</fullName>
    </submittedName>
</protein>
<evidence type="ECO:0000256" key="1">
    <source>
        <dbReference type="SAM" id="MobiDB-lite"/>
    </source>
</evidence>
<accession>A0A9N9KDV7</accession>
<proteinExistence type="predicted"/>
<reference evidence="2" key="1">
    <citation type="submission" date="2021-06" db="EMBL/GenBank/DDBJ databases">
        <authorList>
            <person name="Kallberg Y."/>
            <person name="Tangrot J."/>
            <person name="Rosling A."/>
        </authorList>
    </citation>
    <scope>NUCLEOTIDE SEQUENCE</scope>
    <source>
        <strain evidence="2">IN212</strain>
    </source>
</reference>
<evidence type="ECO:0000313" key="3">
    <source>
        <dbReference type="Proteomes" id="UP000789396"/>
    </source>
</evidence>
<dbReference type="EMBL" id="CAJVPZ010104714">
    <property type="protein sequence ID" value="CAG8824016.1"/>
    <property type="molecule type" value="Genomic_DNA"/>
</dbReference>
<dbReference type="AlphaFoldDB" id="A0A9N9KDV7"/>
<keyword evidence="3" id="KW-1185">Reference proteome</keyword>
<sequence>TEDPETATVNKNPKITTVNESEKTAINENTQTATTVNKK</sequence>
<name>A0A9N9KDV7_9GLOM</name>
<organism evidence="2 3">
    <name type="scientific">Racocetra fulgida</name>
    <dbReference type="NCBI Taxonomy" id="60492"/>
    <lineage>
        <taxon>Eukaryota</taxon>
        <taxon>Fungi</taxon>
        <taxon>Fungi incertae sedis</taxon>
        <taxon>Mucoromycota</taxon>
        <taxon>Glomeromycotina</taxon>
        <taxon>Glomeromycetes</taxon>
        <taxon>Diversisporales</taxon>
        <taxon>Gigasporaceae</taxon>
        <taxon>Racocetra</taxon>
    </lineage>
</organism>
<feature type="region of interest" description="Disordered" evidence="1">
    <location>
        <begin position="1"/>
        <end position="39"/>
    </location>
</feature>
<feature type="non-terminal residue" evidence="2">
    <location>
        <position position="39"/>
    </location>
</feature>
<feature type="compositionally biased region" description="Polar residues" evidence="1">
    <location>
        <begin position="26"/>
        <end position="39"/>
    </location>
</feature>
<evidence type="ECO:0000313" key="2">
    <source>
        <dbReference type="EMBL" id="CAG8824016.1"/>
    </source>
</evidence>
<feature type="compositionally biased region" description="Polar residues" evidence="1">
    <location>
        <begin position="7"/>
        <end position="19"/>
    </location>
</feature>
<feature type="non-terminal residue" evidence="2">
    <location>
        <position position="1"/>
    </location>
</feature>
<dbReference type="Proteomes" id="UP000789396">
    <property type="component" value="Unassembled WGS sequence"/>
</dbReference>
<gene>
    <name evidence="2" type="ORF">RFULGI_LOCUS19884</name>
</gene>
<comment type="caution">
    <text evidence="2">The sequence shown here is derived from an EMBL/GenBank/DDBJ whole genome shotgun (WGS) entry which is preliminary data.</text>
</comment>